<sequence>MSVPHVAQSHDAFWQAKRRKVRKGTHSCWECKRRKMKCRFDPRIEFPEDLAYVLMGMGSSSTDGTPFEGNTRAATPGERAGSTNIEPSQYHKSSEQYITTTRSDTSSRKYEGLSRFLHALLPPREDTERICSASRHSSILSHELLKMPYMTLYQNGLRTPDSLLMTPEPNLHPVLIARYMLQLALFLQHPPPDLHKEIKGLSELPRAIMERLADIAIYHLTTNEELIGSIESLQCIMLESLC</sequence>
<evidence type="ECO:0000256" key="1">
    <source>
        <dbReference type="ARBA" id="ARBA00023015"/>
    </source>
</evidence>
<evidence type="ECO:0000256" key="4">
    <source>
        <dbReference type="SAM" id="MobiDB-lite"/>
    </source>
</evidence>
<organism evidence="5">
    <name type="scientific">Aspergillus arachidicola</name>
    <dbReference type="NCBI Taxonomy" id="656916"/>
    <lineage>
        <taxon>Eukaryota</taxon>
        <taxon>Fungi</taxon>
        <taxon>Dikarya</taxon>
        <taxon>Ascomycota</taxon>
        <taxon>Pezizomycotina</taxon>
        <taxon>Eurotiomycetes</taxon>
        <taxon>Eurotiomycetidae</taxon>
        <taxon>Eurotiales</taxon>
        <taxon>Aspergillaceae</taxon>
        <taxon>Aspergillus</taxon>
        <taxon>Aspergillus subgen. Circumdati</taxon>
    </lineage>
</organism>
<dbReference type="Proteomes" id="UP000325558">
    <property type="component" value="Unassembled WGS sequence"/>
</dbReference>
<name>A0A5N6YI88_9EURO</name>
<feature type="region of interest" description="Disordered" evidence="4">
    <location>
        <begin position="61"/>
        <end position="104"/>
    </location>
</feature>
<accession>A0A5N6YI88</accession>
<keyword evidence="3" id="KW-0539">Nucleus</keyword>
<protein>
    <recommendedName>
        <fullName evidence="6">Zn(2)-C6 fungal-type domain-containing protein</fullName>
    </recommendedName>
</protein>
<keyword evidence="1" id="KW-0805">Transcription regulation</keyword>
<dbReference type="AlphaFoldDB" id="A0A5N6YI88"/>
<dbReference type="PANTHER" id="PTHR47840:SF1">
    <property type="entry name" value="ZN(II)2CYS6 TRANSCRIPTION FACTOR (EUROFUNG)"/>
    <property type="match status" value="1"/>
</dbReference>
<dbReference type="OrthoDB" id="5392779at2759"/>
<feature type="compositionally biased region" description="Polar residues" evidence="4">
    <location>
        <begin position="81"/>
        <end position="104"/>
    </location>
</feature>
<keyword evidence="2" id="KW-0804">Transcription</keyword>
<evidence type="ECO:0000256" key="3">
    <source>
        <dbReference type="ARBA" id="ARBA00023242"/>
    </source>
</evidence>
<proteinExistence type="predicted"/>
<reference evidence="5" key="1">
    <citation type="submission" date="2019-04" db="EMBL/GenBank/DDBJ databases">
        <title>Friends and foes A comparative genomics study of 23 Aspergillus species from section Flavi.</title>
        <authorList>
            <consortium name="DOE Joint Genome Institute"/>
            <person name="Kjaerbolling I."/>
            <person name="Vesth T."/>
            <person name="Frisvad J.C."/>
            <person name="Nybo J.L."/>
            <person name="Theobald S."/>
            <person name="Kildgaard S."/>
            <person name="Isbrandt T."/>
            <person name="Kuo A."/>
            <person name="Sato A."/>
            <person name="Lyhne E.K."/>
            <person name="Kogle M.E."/>
            <person name="Wiebenga A."/>
            <person name="Kun R.S."/>
            <person name="Lubbers R.J."/>
            <person name="Makela M.R."/>
            <person name="Barry K."/>
            <person name="Chovatia M."/>
            <person name="Clum A."/>
            <person name="Daum C."/>
            <person name="Haridas S."/>
            <person name="He G."/>
            <person name="LaButti K."/>
            <person name="Lipzen A."/>
            <person name="Mondo S."/>
            <person name="Riley R."/>
            <person name="Salamov A."/>
            <person name="Simmons B.A."/>
            <person name="Magnuson J.K."/>
            <person name="Henrissat B."/>
            <person name="Mortensen U.H."/>
            <person name="Larsen T.O."/>
            <person name="Devries R.P."/>
            <person name="Grigoriev I.V."/>
            <person name="Machida M."/>
            <person name="Baker S.E."/>
            <person name="Andersen M.R."/>
        </authorList>
    </citation>
    <scope>NUCLEOTIDE SEQUENCE</scope>
    <source>
        <strain evidence="5">CBS 117612</strain>
    </source>
</reference>
<dbReference type="PANTHER" id="PTHR47840">
    <property type="entry name" value="ZN(II)2CYS6 TRANSCRIPTION FACTOR (EUROFUNG)-RELATED"/>
    <property type="match status" value="1"/>
</dbReference>
<evidence type="ECO:0008006" key="6">
    <source>
        <dbReference type="Google" id="ProtNLM"/>
    </source>
</evidence>
<gene>
    <name evidence="5" type="ORF">BDV24DRAFT_160007</name>
</gene>
<evidence type="ECO:0000313" key="5">
    <source>
        <dbReference type="EMBL" id="KAE8345171.1"/>
    </source>
</evidence>
<evidence type="ECO:0000256" key="2">
    <source>
        <dbReference type="ARBA" id="ARBA00023163"/>
    </source>
</evidence>
<dbReference type="EMBL" id="ML737121">
    <property type="protein sequence ID" value="KAE8345171.1"/>
    <property type="molecule type" value="Genomic_DNA"/>
</dbReference>